<dbReference type="SUPFAM" id="SSF55874">
    <property type="entry name" value="ATPase domain of HSP90 chaperone/DNA topoisomerase II/histidine kinase"/>
    <property type="match status" value="1"/>
</dbReference>
<feature type="transmembrane region" description="Helical" evidence="10">
    <location>
        <begin position="118"/>
        <end position="143"/>
    </location>
</feature>
<dbReference type="Gene3D" id="3.30.565.10">
    <property type="entry name" value="Histidine kinase-like ATPase, C-terminal domain"/>
    <property type="match status" value="1"/>
</dbReference>
<sequence length="519" mass="54768">MLAVAVGLACSGLLSPRLSLLADDSSQFLAALAATLACWITAARHSGEQRRWRLWMGAGCCGWALGQLVWSWYRLGGVGLPSPSPADVGYLTLPVFALGAIIALAADRSAPGVPWRYGGWVVTVLDGLMVTGALFVLTWATVLGPVVRAGATTKLAYSIAIAYPVTDLLLTVIVILLIGVSAVGNRWQLVVLGAGLFGLSVSDSIFAYLVAEGRASMPTAADAGFVAGLFLVALAALTPTGPGPAWVARPELRRGHLLLPYVPVAVMMVVVVVQHVRGGPVDNVQLVVETMVVALLVVRQGITLLQTAKVVGSRARLVLATDRTRRQLERDLHDGVQQRLISVALDVRRLEAGVPDGLGDLRRELAEVVAELNETVNEVRELSRGLHPAALTAGGLRPALNTLARRSAVPVRLDVELDGRQPEPVEVAAYYVVAEALTNVAKYAKAAHIDVRVCVRRNRLHLIVHDDGIGDADPKRGTGLTGLADRVEAIGGTLTLDSPPGQGTRLHADLPLNGSARAG</sequence>
<evidence type="ECO:0000256" key="9">
    <source>
        <dbReference type="SAM" id="MobiDB-lite"/>
    </source>
</evidence>
<keyword evidence="4" id="KW-0808">Transferase</keyword>
<comment type="catalytic activity">
    <reaction evidence="1">
        <text>ATP + protein L-histidine = ADP + protein N-phospho-L-histidine.</text>
        <dbReference type="EC" id="2.7.13.3"/>
    </reaction>
</comment>
<evidence type="ECO:0000256" key="6">
    <source>
        <dbReference type="ARBA" id="ARBA00022777"/>
    </source>
</evidence>
<feature type="transmembrane region" description="Helical" evidence="10">
    <location>
        <begin position="189"/>
        <end position="211"/>
    </location>
</feature>
<evidence type="ECO:0000256" key="4">
    <source>
        <dbReference type="ARBA" id="ARBA00022679"/>
    </source>
</evidence>
<dbReference type="Pfam" id="PF02518">
    <property type="entry name" value="HATPase_c"/>
    <property type="match status" value="1"/>
</dbReference>
<keyword evidence="8" id="KW-0902">Two-component regulatory system</keyword>
<keyword evidence="13" id="KW-1185">Reference proteome</keyword>
<feature type="transmembrane region" description="Helical" evidence="10">
    <location>
        <begin position="258"/>
        <end position="276"/>
    </location>
</feature>
<proteinExistence type="predicted"/>
<comment type="caution">
    <text evidence="12">The sequence shown here is derived from an EMBL/GenBank/DDBJ whole genome shotgun (WGS) entry which is preliminary data.</text>
</comment>
<dbReference type="InterPro" id="IPR050482">
    <property type="entry name" value="Sensor_HK_TwoCompSys"/>
</dbReference>
<keyword evidence="5" id="KW-0547">Nucleotide-binding</keyword>
<evidence type="ECO:0000259" key="11">
    <source>
        <dbReference type="SMART" id="SM00387"/>
    </source>
</evidence>
<keyword evidence="10" id="KW-0812">Transmembrane</keyword>
<evidence type="ECO:0000313" key="12">
    <source>
        <dbReference type="EMBL" id="GAA4262898.1"/>
    </source>
</evidence>
<evidence type="ECO:0000256" key="3">
    <source>
        <dbReference type="ARBA" id="ARBA00022553"/>
    </source>
</evidence>
<feature type="transmembrane region" description="Helical" evidence="10">
    <location>
        <begin position="29"/>
        <end position="47"/>
    </location>
</feature>
<evidence type="ECO:0000256" key="1">
    <source>
        <dbReference type="ARBA" id="ARBA00000085"/>
    </source>
</evidence>
<dbReference type="PANTHER" id="PTHR24421">
    <property type="entry name" value="NITRATE/NITRITE SENSOR PROTEIN NARX-RELATED"/>
    <property type="match status" value="1"/>
</dbReference>
<evidence type="ECO:0000256" key="5">
    <source>
        <dbReference type="ARBA" id="ARBA00022741"/>
    </source>
</evidence>
<feature type="transmembrane region" description="Helical" evidence="10">
    <location>
        <begin position="155"/>
        <end position="177"/>
    </location>
</feature>
<dbReference type="PANTHER" id="PTHR24421:SF10">
    <property type="entry name" value="NITRATE_NITRITE SENSOR PROTEIN NARQ"/>
    <property type="match status" value="1"/>
</dbReference>
<evidence type="ECO:0000256" key="8">
    <source>
        <dbReference type="ARBA" id="ARBA00023012"/>
    </source>
</evidence>
<dbReference type="SMART" id="SM00387">
    <property type="entry name" value="HATPase_c"/>
    <property type="match status" value="1"/>
</dbReference>
<keyword evidence="7" id="KW-0067">ATP-binding</keyword>
<evidence type="ECO:0000256" key="7">
    <source>
        <dbReference type="ARBA" id="ARBA00022840"/>
    </source>
</evidence>
<dbReference type="Pfam" id="PF07730">
    <property type="entry name" value="HisKA_3"/>
    <property type="match status" value="1"/>
</dbReference>
<keyword evidence="10" id="KW-0472">Membrane</keyword>
<keyword evidence="3" id="KW-0597">Phosphoprotein</keyword>
<dbReference type="EMBL" id="BAABAT010000057">
    <property type="protein sequence ID" value="GAA4262898.1"/>
    <property type="molecule type" value="Genomic_DNA"/>
</dbReference>
<dbReference type="InterPro" id="IPR011712">
    <property type="entry name" value="Sig_transdc_His_kin_sub3_dim/P"/>
</dbReference>
<evidence type="ECO:0000313" key="13">
    <source>
        <dbReference type="Proteomes" id="UP001500620"/>
    </source>
</evidence>
<name>A0ABP8DSD9_9ACTN</name>
<dbReference type="InterPro" id="IPR003594">
    <property type="entry name" value="HATPase_dom"/>
</dbReference>
<reference evidence="13" key="1">
    <citation type="journal article" date="2019" name="Int. J. Syst. Evol. Microbiol.">
        <title>The Global Catalogue of Microorganisms (GCM) 10K type strain sequencing project: providing services to taxonomists for standard genome sequencing and annotation.</title>
        <authorList>
            <consortium name="The Broad Institute Genomics Platform"/>
            <consortium name="The Broad Institute Genome Sequencing Center for Infectious Disease"/>
            <person name="Wu L."/>
            <person name="Ma J."/>
        </authorList>
    </citation>
    <scope>NUCLEOTIDE SEQUENCE [LARGE SCALE GENOMIC DNA]</scope>
    <source>
        <strain evidence="13">JCM 17441</strain>
    </source>
</reference>
<dbReference type="InterPro" id="IPR036890">
    <property type="entry name" value="HATPase_C_sf"/>
</dbReference>
<accession>A0ABP8DSD9</accession>
<keyword evidence="6" id="KW-0418">Kinase</keyword>
<keyword evidence="10" id="KW-1133">Transmembrane helix</keyword>
<dbReference type="EC" id="2.7.13.3" evidence="2"/>
<feature type="transmembrane region" description="Helical" evidence="10">
    <location>
        <begin position="217"/>
        <end position="237"/>
    </location>
</feature>
<dbReference type="Proteomes" id="UP001500620">
    <property type="component" value="Unassembled WGS sequence"/>
</dbReference>
<gene>
    <name evidence="12" type="ORF">GCM10022255_102560</name>
</gene>
<organism evidence="12 13">
    <name type="scientific">Dactylosporangium darangshiense</name>
    <dbReference type="NCBI Taxonomy" id="579108"/>
    <lineage>
        <taxon>Bacteria</taxon>
        <taxon>Bacillati</taxon>
        <taxon>Actinomycetota</taxon>
        <taxon>Actinomycetes</taxon>
        <taxon>Micromonosporales</taxon>
        <taxon>Micromonosporaceae</taxon>
        <taxon>Dactylosporangium</taxon>
    </lineage>
</organism>
<evidence type="ECO:0000256" key="2">
    <source>
        <dbReference type="ARBA" id="ARBA00012438"/>
    </source>
</evidence>
<evidence type="ECO:0000256" key="10">
    <source>
        <dbReference type="SAM" id="Phobius"/>
    </source>
</evidence>
<dbReference type="CDD" id="cd16917">
    <property type="entry name" value="HATPase_UhpB-NarQ-NarX-like"/>
    <property type="match status" value="1"/>
</dbReference>
<feature type="region of interest" description="Disordered" evidence="9">
    <location>
        <begin position="498"/>
        <end position="519"/>
    </location>
</feature>
<feature type="transmembrane region" description="Helical" evidence="10">
    <location>
        <begin position="54"/>
        <end position="73"/>
    </location>
</feature>
<feature type="transmembrane region" description="Helical" evidence="10">
    <location>
        <begin position="88"/>
        <end position="106"/>
    </location>
</feature>
<protein>
    <recommendedName>
        <fullName evidence="2">histidine kinase</fullName>
        <ecNumber evidence="2">2.7.13.3</ecNumber>
    </recommendedName>
</protein>
<dbReference type="Gene3D" id="1.20.5.1930">
    <property type="match status" value="1"/>
</dbReference>
<feature type="domain" description="Histidine kinase/HSP90-like ATPase" evidence="11">
    <location>
        <begin position="424"/>
        <end position="514"/>
    </location>
</feature>